<dbReference type="InterPro" id="IPR046368">
    <property type="entry name" value="Tag1"/>
</dbReference>
<keyword evidence="2" id="KW-1133">Transmembrane helix</keyword>
<evidence type="ECO:0000256" key="2">
    <source>
        <dbReference type="SAM" id="Phobius"/>
    </source>
</evidence>
<feature type="compositionally biased region" description="Polar residues" evidence="1">
    <location>
        <begin position="46"/>
        <end position="67"/>
    </location>
</feature>
<dbReference type="PANTHER" id="PTHR35895">
    <property type="entry name" value="CHROMOSOME 16, WHOLE GENOME SHOTGUN SEQUENCE"/>
    <property type="match status" value="1"/>
</dbReference>
<dbReference type="EMBL" id="OZ037947">
    <property type="protein sequence ID" value="CAL1708137.1"/>
    <property type="molecule type" value="Genomic_DNA"/>
</dbReference>
<gene>
    <name evidence="3" type="ORF">GFSPODELE1_LOCUS6709</name>
</gene>
<keyword evidence="2" id="KW-0472">Membrane</keyword>
<accession>A0ABP1DJY7</accession>
<feature type="compositionally biased region" description="Polar residues" evidence="1">
    <location>
        <begin position="1"/>
        <end position="13"/>
    </location>
</feature>
<proteinExistence type="predicted"/>
<keyword evidence="4" id="KW-1185">Reference proteome</keyword>
<organism evidence="3 4">
    <name type="scientific">Somion occarium</name>
    <dbReference type="NCBI Taxonomy" id="3059160"/>
    <lineage>
        <taxon>Eukaryota</taxon>
        <taxon>Fungi</taxon>
        <taxon>Dikarya</taxon>
        <taxon>Basidiomycota</taxon>
        <taxon>Agaricomycotina</taxon>
        <taxon>Agaricomycetes</taxon>
        <taxon>Polyporales</taxon>
        <taxon>Cerrenaceae</taxon>
        <taxon>Somion</taxon>
    </lineage>
</organism>
<dbReference type="Proteomes" id="UP001497453">
    <property type="component" value="Chromosome 4"/>
</dbReference>
<feature type="region of interest" description="Disordered" evidence="1">
    <location>
        <begin position="44"/>
        <end position="67"/>
    </location>
</feature>
<name>A0ABP1DJY7_9APHY</name>
<evidence type="ECO:0000313" key="3">
    <source>
        <dbReference type="EMBL" id="CAL1708137.1"/>
    </source>
</evidence>
<keyword evidence="2" id="KW-0812">Transmembrane</keyword>
<evidence type="ECO:0000313" key="4">
    <source>
        <dbReference type="Proteomes" id="UP001497453"/>
    </source>
</evidence>
<feature type="transmembrane region" description="Helical" evidence="2">
    <location>
        <begin position="79"/>
        <end position="103"/>
    </location>
</feature>
<feature type="region of interest" description="Disordered" evidence="1">
    <location>
        <begin position="1"/>
        <end position="29"/>
    </location>
</feature>
<evidence type="ECO:0000256" key="1">
    <source>
        <dbReference type="SAM" id="MobiDB-lite"/>
    </source>
</evidence>
<protein>
    <submittedName>
        <fullName evidence="3">Uncharacterized protein</fullName>
    </submittedName>
</protein>
<dbReference type="PANTHER" id="PTHR35895:SF1">
    <property type="entry name" value="LIPID-BINDING SERUM GLYCOPROTEIN C-TERMINAL DOMAIN-CONTAINING PROTEIN"/>
    <property type="match status" value="1"/>
</dbReference>
<sequence>MDNRSSTSLSSQAGLAAHATQPAGSRFSEGDTIVGATAAGVPVVRSSETSAQQPTSAQNRDASAPVQQQPKVPFYKRRWFIITQIICIPLGITLLFVILFPVVTAIAQLVVNRSQLDVEVATISFPQNNSFSLSLQGLVTHTGIIPAHIQFTNPVQVAWVQENGTETPIGVMTLDALSASHKRATLN</sequence>
<reference evidence="4" key="1">
    <citation type="submission" date="2024-04" db="EMBL/GenBank/DDBJ databases">
        <authorList>
            <person name="Shaw F."/>
            <person name="Minotto A."/>
        </authorList>
    </citation>
    <scope>NUCLEOTIDE SEQUENCE [LARGE SCALE GENOMIC DNA]</scope>
</reference>